<gene>
    <name evidence="5" type="ORF">B4U80_00330</name>
</gene>
<keyword evidence="1 2" id="KW-0103">Bromodomain</keyword>
<dbReference type="Proteomes" id="UP000288716">
    <property type="component" value="Unassembled WGS sequence"/>
</dbReference>
<dbReference type="OrthoDB" id="6514059at2759"/>
<dbReference type="CDD" id="cd22265">
    <property type="entry name" value="UDM1_RNF168"/>
    <property type="match status" value="1"/>
</dbReference>
<dbReference type="PRINTS" id="PR00503">
    <property type="entry name" value="BROMODOMAIN"/>
</dbReference>
<evidence type="ECO:0000256" key="2">
    <source>
        <dbReference type="PROSITE-ProRule" id="PRU00035"/>
    </source>
</evidence>
<reference evidence="5 6" key="1">
    <citation type="journal article" date="2018" name="Gigascience">
        <title>Genomes of trombidid mites reveal novel predicted allergens and laterally-transferred genes associated with secondary metabolism.</title>
        <authorList>
            <person name="Dong X."/>
            <person name="Chaisiri K."/>
            <person name="Xia D."/>
            <person name="Armstrong S.D."/>
            <person name="Fang Y."/>
            <person name="Donnelly M.J."/>
            <person name="Kadowaki T."/>
            <person name="McGarry J.W."/>
            <person name="Darby A.C."/>
            <person name="Makepeace B.L."/>
        </authorList>
    </citation>
    <scope>NUCLEOTIDE SEQUENCE [LARGE SCALE GENOMIC DNA]</scope>
    <source>
        <strain evidence="5">UoL-UT</strain>
    </source>
</reference>
<accession>A0A443SVC4</accession>
<dbReference type="GO" id="GO:0007338">
    <property type="term" value="P:single fertilization"/>
    <property type="evidence" value="ECO:0007669"/>
    <property type="project" value="TreeGrafter"/>
</dbReference>
<evidence type="ECO:0000256" key="1">
    <source>
        <dbReference type="ARBA" id="ARBA00023117"/>
    </source>
</evidence>
<dbReference type="PROSITE" id="PS50014">
    <property type="entry name" value="BROMODOMAIN_2"/>
    <property type="match status" value="1"/>
</dbReference>
<feature type="region of interest" description="Disordered" evidence="3">
    <location>
        <begin position="126"/>
        <end position="145"/>
    </location>
</feature>
<dbReference type="SUPFAM" id="SSF47370">
    <property type="entry name" value="Bromodomain"/>
    <property type="match status" value="1"/>
</dbReference>
<dbReference type="AlphaFoldDB" id="A0A443SVC4"/>
<name>A0A443SVC4_9ACAR</name>
<feature type="region of interest" description="Disordered" evidence="3">
    <location>
        <begin position="315"/>
        <end position="344"/>
    </location>
</feature>
<dbReference type="InterPro" id="IPR001487">
    <property type="entry name" value="Bromodomain"/>
</dbReference>
<keyword evidence="6" id="KW-1185">Reference proteome</keyword>
<dbReference type="STRING" id="299467.A0A443SVC4"/>
<feature type="region of interest" description="Disordered" evidence="3">
    <location>
        <begin position="252"/>
        <end position="297"/>
    </location>
</feature>
<dbReference type="Pfam" id="PF00439">
    <property type="entry name" value="Bromodomain"/>
    <property type="match status" value="1"/>
</dbReference>
<comment type="caution">
    <text evidence="5">The sequence shown here is derived from an EMBL/GenBank/DDBJ whole genome shotgun (WGS) entry which is preliminary data.</text>
</comment>
<dbReference type="PANTHER" id="PTHR47092">
    <property type="entry name" value="CAT EYE SYNDROME CRITICAL REGION PROTEIN 2"/>
    <property type="match status" value="1"/>
</dbReference>
<evidence type="ECO:0000313" key="6">
    <source>
        <dbReference type="Proteomes" id="UP000288716"/>
    </source>
</evidence>
<feature type="compositionally biased region" description="Basic and acidic residues" evidence="3">
    <location>
        <begin position="129"/>
        <end position="144"/>
    </location>
</feature>
<evidence type="ECO:0000259" key="4">
    <source>
        <dbReference type="PROSITE" id="PS50014"/>
    </source>
</evidence>
<dbReference type="GO" id="GO:0090537">
    <property type="term" value="C:CERF complex"/>
    <property type="evidence" value="ECO:0007669"/>
    <property type="project" value="InterPro"/>
</dbReference>
<dbReference type="EMBL" id="NCKV01000153">
    <property type="protein sequence ID" value="RWS31475.1"/>
    <property type="molecule type" value="Genomic_DNA"/>
</dbReference>
<evidence type="ECO:0000313" key="5">
    <source>
        <dbReference type="EMBL" id="RWS31475.1"/>
    </source>
</evidence>
<feature type="domain" description="Bromo" evidence="4">
    <location>
        <begin position="386"/>
        <end position="456"/>
    </location>
</feature>
<protein>
    <recommendedName>
        <fullName evidence="4">Bromo domain-containing protein</fullName>
    </recommendedName>
</protein>
<dbReference type="PANTHER" id="PTHR47092:SF1">
    <property type="entry name" value="CHROMATIN REMODELING REGULATOR CECR2"/>
    <property type="match status" value="1"/>
</dbReference>
<feature type="compositionally biased region" description="Polar residues" evidence="3">
    <location>
        <begin position="329"/>
        <end position="344"/>
    </location>
</feature>
<dbReference type="InterPro" id="IPR036427">
    <property type="entry name" value="Bromodomain-like_sf"/>
</dbReference>
<evidence type="ECO:0000256" key="3">
    <source>
        <dbReference type="SAM" id="MobiDB-lite"/>
    </source>
</evidence>
<dbReference type="SMART" id="SM00297">
    <property type="entry name" value="BROMO"/>
    <property type="match status" value="1"/>
</dbReference>
<dbReference type="InterPro" id="IPR029614">
    <property type="entry name" value="CECR2"/>
</dbReference>
<dbReference type="VEuPathDB" id="VectorBase:LDEU000566"/>
<dbReference type="Gene3D" id="1.20.920.10">
    <property type="entry name" value="Bromodomain-like"/>
    <property type="match status" value="1"/>
</dbReference>
<dbReference type="GO" id="GO:0006338">
    <property type="term" value="P:chromatin remodeling"/>
    <property type="evidence" value="ECO:0007669"/>
    <property type="project" value="InterPro"/>
</dbReference>
<organism evidence="5 6">
    <name type="scientific">Leptotrombidium deliense</name>
    <dbReference type="NCBI Taxonomy" id="299467"/>
    <lineage>
        <taxon>Eukaryota</taxon>
        <taxon>Metazoa</taxon>
        <taxon>Ecdysozoa</taxon>
        <taxon>Arthropoda</taxon>
        <taxon>Chelicerata</taxon>
        <taxon>Arachnida</taxon>
        <taxon>Acari</taxon>
        <taxon>Acariformes</taxon>
        <taxon>Trombidiformes</taxon>
        <taxon>Prostigmata</taxon>
        <taxon>Anystina</taxon>
        <taxon>Parasitengona</taxon>
        <taxon>Trombiculoidea</taxon>
        <taxon>Trombiculidae</taxon>
        <taxon>Leptotrombidium</taxon>
    </lineage>
</organism>
<sequence length="832" mass="94749">MINANWEQYLIKLFDIHWVGIENLRSPFENPTSNGPNRELILFDDLQLFVKVDVVYHLCEYRLYPIDAQNAADLIDPDSLRLEPIGKDNDGYLYYYFHGTRLYRENPTLSKKIAVKLADYEKRKKKFKSGKDTNNKPYAKETGRKVVHRKCRSKQSLNGSSSEDNFDESVSCGIPLSELKEGWNIVCTSLEDWKSLELKLSSSTEQCELELCEVISGHLLPSITEFFVQKEKEARRKLIEFLPRRGSSRLEAKKLQKEQEEKRLQEESEVRKRKRAEAEERAKMDEERVKQESLKRDRERRARNRLMLIEETAAAIHPTDDARNENETEGFSSESNSSDVYNGNTQEESCNNYRAFNGWHEIDSTKCPLAVHELYEGLSKVIATVMSNRDAWPFKEAVDEKTAPLYFQVIQNPIDLSVIETKIKERLYKDLKEVESDFKLMVNNCETYNGPRNGYTLMAYACWKAFRRAVQKHLKRSLHEDEKDVFIYPPKVTNINPKAAIEARKRKRKQRKGMKALEILAQAAEIAVKDTSSRSSSNGVDDKISDVEDERESLSAFKVHGSTLARYVYTQNNTNFATVSVCQPDANLTFKSLSEWSESLRQSGSNVILPQNTVFVCSSPVTTSLVTNGSANTISTASANKSSVESLSEHSVNNNTHPTLPVTNNQRLVIKLSKCNDGGNTLWQLSDSKMISTDEITSQTTVLSELKEQSSVNCIPMKKRLYIPPTDSECENNESFSHLNLNESDKTSDIEDMPMFNAIASNQMTQKFQITGLHSSKNSNIKVLRLKRVANESQSVFVPSLRDKSDSMNAISSSKSLNIEMETKADSVYSPI</sequence>
<proteinExistence type="predicted"/>